<dbReference type="AlphaFoldDB" id="A0A0B0NQ85"/>
<dbReference type="InterPro" id="IPR015421">
    <property type="entry name" value="PyrdxlP-dep_Trfase_major"/>
</dbReference>
<dbReference type="Gene3D" id="3.40.640.10">
    <property type="entry name" value="Type I PLP-dependent aspartate aminotransferase-like (Major domain)"/>
    <property type="match status" value="1"/>
</dbReference>
<dbReference type="GO" id="GO:0035999">
    <property type="term" value="P:tetrahydrofolate interconversion"/>
    <property type="evidence" value="ECO:0007669"/>
    <property type="project" value="UniProtKB-UniPathway"/>
</dbReference>
<evidence type="ECO:0000256" key="5">
    <source>
        <dbReference type="ARBA" id="ARBA00022679"/>
    </source>
</evidence>
<dbReference type="GO" id="GO:0008168">
    <property type="term" value="F:methyltransferase activity"/>
    <property type="evidence" value="ECO:0007669"/>
    <property type="project" value="UniProtKB-KW"/>
</dbReference>
<evidence type="ECO:0000259" key="7">
    <source>
        <dbReference type="Pfam" id="PF00464"/>
    </source>
</evidence>
<dbReference type="Gene3D" id="3.90.1150.10">
    <property type="entry name" value="Aspartate Aminotransferase, domain 1"/>
    <property type="match status" value="1"/>
</dbReference>
<evidence type="ECO:0000256" key="1">
    <source>
        <dbReference type="ARBA" id="ARBA00001528"/>
    </source>
</evidence>
<feature type="domain" description="Serine hydroxymethyltransferase-like" evidence="7">
    <location>
        <begin position="1"/>
        <end position="191"/>
    </location>
</feature>
<dbReference type="EMBL" id="KN406797">
    <property type="protein sequence ID" value="KHG16708.1"/>
    <property type="molecule type" value="Genomic_DNA"/>
</dbReference>
<proteinExistence type="inferred from homology"/>
<keyword evidence="8" id="KW-0489">Methyltransferase</keyword>
<reference evidence="9" key="1">
    <citation type="submission" date="2014-09" db="EMBL/GenBank/DDBJ databases">
        <authorList>
            <person name="Mudge J."/>
            <person name="Ramaraj T."/>
            <person name="Lindquist I.E."/>
            <person name="Bharti A.K."/>
            <person name="Sundararajan A."/>
            <person name="Cameron C.T."/>
            <person name="Woodward J.E."/>
            <person name="May G.D."/>
            <person name="Brubaker C."/>
            <person name="Broadhvest J."/>
            <person name="Wilkins T.A."/>
        </authorList>
    </citation>
    <scope>NUCLEOTIDE SEQUENCE</scope>
    <source>
        <strain evidence="9">cv. AKA8401</strain>
    </source>
</reference>
<dbReference type="GO" id="GO:0030170">
    <property type="term" value="F:pyridoxal phosphate binding"/>
    <property type="evidence" value="ECO:0007669"/>
    <property type="project" value="InterPro"/>
</dbReference>
<dbReference type="InterPro" id="IPR049943">
    <property type="entry name" value="Ser_HO-MeTrfase-like"/>
</dbReference>
<organism evidence="8 9">
    <name type="scientific">Gossypium arboreum</name>
    <name type="common">Tree cotton</name>
    <name type="synonym">Gossypium nanking</name>
    <dbReference type="NCBI Taxonomy" id="29729"/>
    <lineage>
        <taxon>Eukaryota</taxon>
        <taxon>Viridiplantae</taxon>
        <taxon>Streptophyta</taxon>
        <taxon>Embryophyta</taxon>
        <taxon>Tracheophyta</taxon>
        <taxon>Spermatophyta</taxon>
        <taxon>Magnoliopsida</taxon>
        <taxon>eudicotyledons</taxon>
        <taxon>Gunneridae</taxon>
        <taxon>Pentapetalae</taxon>
        <taxon>rosids</taxon>
        <taxon>malvids</taxon>
        <taxon>Malvales</taxon>
        <taxon>Malvaceae</taxon>
        <taxon>Malvoideae</taxon>
        <taxon>Gossypium</taxon>
    </lineage>
</organism>
<protein>
    <submittedName>
        <fullName evidence="8">Serine hydroxymethyltransferase, cytosolic</fullName>
    </submittedName>
</protein>
<sequence>MMDMAHISGLVAASVVANHFEYCDIVTTTTHKSLRGPRGGMIFFKKDPVLGVDLESAINNAVFPGLQGGPHNHTIGGLAVCLKHARSPEFKAYQNQVVSNCRALANRLVELGYTVVSGGTDNHLVLVDLRPLGIDGARVKKILDMASITLNKNSVPGDKSALVPGGIRIGSPAMTTRGFKEKEFIAIGDFIHEGVQITIDAKGLVSGSSKLQEFLKFAVSSDFLLTDKVSSLRSRVEALTTQFPIPGV</sequence>
<comment type="cofactor">
    <cofactor evidence="2">
        <name>pyridoxal 5'-phosphate</name>
        <dbReference type="ChEBI" id="CHEBI:597326"/>
    </cofactor>
</comment>
<evidence type="ECO:0000256" key="2">
    <source>
        <dbReference type="ARBA" id="ARBA00001933"/>
    </source>
</evidence>
<keyword evidence="4" id="KW-0554">One-carbon metabolism</keyword>
<dbReference type="InterPro" id="IPR015424">
    <property type="entry name" value="PyrdxlP-dep_Trfase"/>
</dbReference>
<dbReference type="GO" id="GO:0005739">
    <property type="term" value="C:mitochondrion"/>
    <property type="evidence" value="ECO:0007669"/>
    <property type="project" value="TreeGrafter"/>
</dbReference>
<dbReference type="PANTHER" id="PTHR11680">
    <property type="entry name" value="SERINE HYDROXYMETHYLTRANSFERASE"/>
    <property type="match status" value="1"/>
</dbReference>
<comment type="catalytic activity">
    <reaction evidence="1">
        <text>(6R)-5,10-methylene-5,6,7,8-tetrahydrofolate + glycine + H2O = (6S)-5,6,7,8-tetrahydrofolate + L-serine</text>
        <dbReference type="Rhea" id="RHEA:15481"/>
        <dbReference type="ChEBI" id="CHEBI:15377"/>
        <dbReference type="ChEBI" id="CHEBI:15636"/>
        <dbReference type="ChEBI" id="CHEBI:33384"/>
        <dbReference type="ChEBI" id="CHEBI:57305"/>
        <dbReference type="ChEBI" id="CHEBI:57453"/>
        <dbReference type="EC" id="2.1.2.1"/>
    </reaction>
</comment>
<dbReference type="SUPFAM" id="SSF53383">
    <property type="entry name" value="PLP-dependent transferases"/>
    <property type="match status" value="1"/>
</dbReference>
<dbReference type="InterPro" id="IPR015422">
    <property type="entry name" value="PyrdxlP-dep_Trfase_small"/>
</dbReference>
<dbReference type="Pfam" id="PF00464">
    <property type="entry name" value="SHMT"/>
    <property type="match status" value="1"/>
</dbReference>
<keyword evidence="9" id="KW-1185">Reference proteome</keyword>
<evidence type="ECO:0000313" key="8">
    <source>
        <dbReference type="EMBL" id="KHG16708.1"/>
    </source>
</evidence>
<dbReference type="Proteomes" id="UP000032142">
    <property type="component" value="Unassembled WGS sequence"/>
</dbReference>
<evidence type="ECO:0000256" key="6">
    <source>
        <dbReference type="ARBA" id="ARBA00022898"/>
    </source>
</evidence>
<dbReference type="UniPathway" id="UPA00193"/>
<dbReference type="GO" id="GO:0032259">
    <property type="term" value="P:methylation"/>
    <property type="evidence" value="ECO:0007669"/>
    <property type="project" value="UniProtKB-KW"/>
</dbReference>
<dbReference type="InterPro" id="IPR039429">
    <property type="entry name" value="SHMT-like_dom"/>
</dbReference>
<dbReference type="GO" id="GO:0019264">
    <property type="term" value="P:glycine biosynthetic process from serine"/>
    <property type="evidence" value="ECO:0007669"/>
    <property type="project" value="TreeGrafter"/>
</dbReference>
<evidence type="ECO:0000256" key="4">
    <source>
        <dbReference type="ARBA" id="ARBA00022563"/>
    </source>
</evidence>
<keyword evidence="5 8" id="KW-0808">Transferase</keyword>
<dbReference type="InterPro" id="IPR019798">
    <property type="entry name" value="Ser_HO-MeTrfase_PLP_BS"/>
</dbReference>
<keyword evidence="6" id="KW-0663">Pyridoxal phosphate</keyword>
<evidence type="ECO:0000256" key="3">
    <source>
        <dbReference type="ARBA" id="ARBA00006376"/>
    </source>
</evidence>
<comment type="similarity">
    <text evidence="3">Belongs to the SHMT family.</text>
</comment>
<gene>
    <name evidence="8" type="ORF">F383_04168</name>
</gene>
<name>A0A0B0NQ85_GOSAR</name>
<accession>A0A0B0NQ85</accession>
<evidence type="ECO:0000313" key="9">
    <source>
        <dbReference type="Proteomes" id="UP000032142"/>
    </source>
</evidence>
<dbReference type="PANTHER" id="PTHR11680:SF63">
    <property type="entry name" value="SERINE HYDROXYMETHYLTRANSFERASE 3, CHLOROPLASTIC"/>
    <property type="match status" value="1"/>
</dbReference>
<dbReference type="PROSITE" id="PS00096">
    <property type="entry name" value="SHMT"/>
    <property type="match status" value="1"/>
</dbReference>
<dbReference type="GO" id="GO:0004372">
    <property type="term" value="F:glycine hydroxymethyltransferase activity"/>
    <property type="evidence" value="ECO:0007669"/>
    <property type="project" value="UniProtKB-EC"/>
</dbReference>